<dbReference type="InterPro" id="IPR002110">
    <property type="entry name" value="Ankyrin_rpt"/>
</dbReference>
<dbReference type="Gene3D" id="1.25.40.20">
    <property type="entry name" value="Ankyrin repeat-containing domain"/>
    <property type="match status" value="3"/>
</dbReference>
<evidence type="ECO:0008006" key="13">
    <source>
        <dbReference type="Google" id="ProtNLM"/>
    </source>
</evidence>
<comment type="caution">
    <text evidence="11">The sequence shown here is derived from an EMBL/GenBank/DDBJ whole genome shotgun (WGS) entry which is preliminary data.</text>
</comment>
<dbReference type="PROSITE" id="PS50088">
    <property type="entry name" value="ANK_REPEAT"/>
    <property type="match status" value="4"/>
</dbReference>
<keyword evidence="5" id="KW-1052">Target cell membrane</keyword>
<comment type="subcellular location">
    <subcellularLocation>
        <location evidence="2">Secreted</location>
    </subcellularLocation>
    <subcellularLocation>
        <location evidence="1">Target cell membrane</location>
    </subcellularLocation>
</comment>
<gene>
    <name evidence="11" type="ORF">LARSCL_LOCUS10812</name>
</gene>
<organism evidence="11 12">
    <name type="scientific">Larinioides sclopetarius</name>
    <dbReference type="NCBI Taxonomy" id="280406"/>
    <lineage>
        <taxon>Eukaryota</taxon>
        <taxon>Metazoa</taxon>
        <taxon>Ecdysozoa</taxon>
        <taxon>Arthropoda</taxon>
        <taxon>Chelicerata</taxon>
        <taxon>Arachnida</taxon>
        <taxon>Araneae</taxon>
        <taxon>Araneomorphae</taxon>
        <taxon>Entelegynae</taxon>
        <taxon>Araneoidea</taxon>
        <taxon>Araneidae</taxon>
        <taxon>Larinioides</taxon>
    </lineage>
</organism>
<dbReference type="Proteomes" id="UP001497382">
    <property type="component" value="Unassembled WGS sequence"/>
</dbReference>
<dbReference type="PANTHER" id="PTHR24118">
    <property type="entry name" value="POTE ANKYRIN DOMAIN"/>
    <property type="match status" value="1"/>
</dbReference>
<dbReference type="PRINTS" id="PR01415">
    <property type="entry name" value="ANKYRIN"/>
</dbReference>
<dbReference type="GO" id="GO:0044231">
    <property type="term" value="C:host cell presynaptic membrane"/>
    <property type="evidence" value="ECO:0007669"/>
    <property type="project" value="UniProtKB-KW"/>
</dbReference>
<evidence type="ECO:0000313" key="12">
    <source>
        <dbReference type="Proteomes" id="UP001497382"/>
    </source>
</evidence>
<reference evidence="11 12" key="1">
    <citation type="submission" date="2024-04" db="EMBL/GenBank/DDBJ databases">
        <authorList>
            <person name="Rising A."/>
            <person name="Reimegard J."/>
            <person name="Sonavane S."/>
            <person name="Akerstrom W."/>
            <person name="Nylinder S."/>
            <person name="Hedman E."/>
            <person name="Kallberg Y."/>
        </authorList>
    </citation>
    <scope>NUCLEOTIDE SEQUENCE [LARGE SCALE GENOMIC DNA]</scope>
</reference>
<dbReference type="PROSITE" id="PS50297">
    <property type="entry name" value="ANK_REP_REGION"/>
    <property type="match status" value="4"/>
</dbReference>
<dbReference type="GO" id="GO:0044218">
    <property type="term" value="C:other organism cell membrane"/>
    <property type="evidence" value="ECO:0007669"/>
    <property type="project" value="UniProtKB-KW"/>
</dbReference>
<evidence type="ECO:0000256" key="4">
    <source>
        <dbReference type="ARBA" id="ARBA00022525"/>
    </source>
</evidence>
<evidence type="ECO:0000256" key="6">
    <source>
        <dbReference type="ARBA" id="ARBA00022656"/>
    </source>
</evidence>
<feature type="repeat" description="ANK" evidence="10">
    <location>
        <begin position="159"/>
        <end position="191"/>
    </location>
</feature>
<evidence type="ECO:0000256" key="5">
    <source>
        <dbReference type="ARBA" id="ARBA00022537"/>
    </source>
</evidence>
<keyword evidence="3" id="KW-0268">Exocytosis</keyword>
<keyword evidence="7" id="KW-0528">Neurotoxin</keyword>
<evidence type="ECO:0000256" key="2">
    <source>
        <dbReference type="ARBA" id="ARBA00004613"/>
    </source>
</evidence>
<keyword evidence="9" id="KW-1053">Target membrane</keyword>
<evidence type="ECO:0000313" key="11">
    <source>
        <dbReference type="EMBL" id="CAL1280180.1"/>
    </source>
</evidence>
<dbReference type="EMBL" id="CAXIEN010000129">
    <property type="protein sequence ID" value="CAL1280180.1"/>
    <property type="molecule type" value="Genomic_DNA"/>
</dbReference>
<keyword evidence="8" id="KW-0638">Presynaptic neurotoxin</keyword>
<evidence type="ECO:0000256" key="10">
    <source>
        <dbReference type="PROSITE-ProRule" id="PRU00023"/>
    </source>
</evidence>
<keyword evidence="12" id="KW-1185">Reference proteome</keyword>
<evidence type="ECO:0000256" key="3">
    <source>
        <dbReference type="ARBA" id="ARBA00022483"/>
    </source>
</evidence>
<dbReference type="PANTHER" id="PTHR24118:SF100">
    <property type="entry name" value="FYVE-TYPE DOMAIN-CONTAINING PROTEIN"/>
    <property type="match status" value="1"/>
</dbReference>
<proteinExistence type="predicted"/>
<name>A0AAV2A842_9ARAC</name>
<sequence>MEGRLFNLLQSFVESDYHLERVRVLLSEGIDPNQQDEFGNTPLHTAAESIWINIEIVRELISAGANVNLVNKTGYRPLHYAAIRRKREMMEALLHAGADINAGTHSGNTALHFAINNRGYGYFRPTGFQRYRIPRIPDLVAIRMLLQHENINVNAVGENNETPLLWAVIYREQIIVKALLSRGANPNISNTYGQSPLHAALNVQIPCHYIVHLLLRHGADLCSLNSENQTQIDILIDRIRDDQSLSFAKLFVKIAVFHCNMSENAKRNLEKNADLSFLQSVCSTEVNMMKTQIVSEKLTIHDILLHCFNEDQFENMILEIYKPLVDILMTGIYTAYLNFILIRIKKLYLWEVLILNLTLKNDAEDFRHVSNLEFLRMCRNCDLFDYISHWELFKLILSHSNLTDSQIRSINPLED</sequence>
<evidence type="ECO:0000256" key="9">
    <source>
        <dbReference type="ARBA" id="ARBA00023298"/>
    </source>
</evidence>
<dbReference type="SMART" id="SM00248">
    <property type="entry name" value="ANK"/>
    <property type="match status" value="6"/>
</dbReference>
<feature type="repeat" description="ANK" evidence="10">
    <location>
        <begin position="38"/>
        <end position="72"/>
    </location>
</feature>
<keyword evidence="9" id="KW-0472">Membrane</keyword>
<dbReference type="Pfam" id="PF12796">
    <property type="entry name" value="Ank_2"/>
    <property type="match status" value="2"/>
</dbReference>
<evidence type="ECO:0000256" key="1">
    <source>
        <dbReference type="ARBA" id="ARBA00004175"/>
    </source>
</evidence>
<accession>A0AAV2A842</accession>
<protein>
    <recommendedName>
        <fullName evidence="13">Ankyrin repeat protein</fullName>
    </recommendedName>
</protein>
<keyword evidence="4" id="KW-0964">Secreted</keyword>
<dbReference type="GO" id="GO:0090729">
    <property type="term" value="F:toxin activity"/>
    <property type="evidence" value="ECO:0007669"/>
    <property type="project" value="UniProtKB-KW"/>
</dbReference>
<dbReference type="GO" id="GO:0006887">
    <property type="term" value="P:exocytosis"/>
    <property type="evidence" value="ECO:0007669"/>
    <property type="project" value="UniProtKB-KW"/>
</dbReference>
<evidence type="ECO:0000256" key="8">
    <source>
        <dbReference type="ARBA" id="ARBA00023028"/>
    </source>
</evidence>
<dbReference type="AlphaFoldDB" id="A0AAV2A842"/>
<keyword evidence="10" id="KW-0040">ANK repeat</keyword>
<feature type="repeat" description="ANK" evidence="10">
    <location>
        <begin position="73"/>
        <end position="105"/>
    </location>
</feature>
<dbReference type="GO" id="GO:0005576">
    <property type="term" value="C:extracellular region"/>
    <property type="evidence" value="ECO:0007669"/>
    <property type="project" value="UniProtKB-SubCell"/>
</dbReference>
<dbReference type="SUPFAM" id="SSF48403">
    <property type="entry name" value="Ankyrin repeat"/>
    <property type="match status" value="1"/>
</dbReference>
<dbReference type="InterPro" id="IPR036770">
    <property type="entry name" value="Ankyrin_rpt-contain_sf"/>
</dbReference>
<keyword evidence="6" id="KW-0800">Toxin</keyword>
<evidence type="ECO:0000256" key="7">
    <source>
        <dbReference type="ARBA" id="ARBA00022699"/>
    </source>
</evidence>
<feature type="repeat" description="ANK" evidence="10">
    <location>
        <begin position="192"/>
        <end position="226"/>
    </location>
</feature>